<dbReference type="GO" id="GO:0004553">
    <property type="term" value="F:hydrolase activity, hydrolyzing O-glycosyl compounds"/>
    <property type="evidence" value="ECO:0007669"/>
    <property type="project" value="InterPro"/>
</dbReference>
<evidence type="ECO:0000256" key="2">
    <source>
        <dbReference type="ARBA" id="ARBA00022723"/>
    </source>
</evidence>
<keyword evidence="2" id="KW-0479">Metal-binding</keyword>
<evidence type="ECO:0000256" key="4">
    <source>
        <dbReference type="ARBA" id="ARBA00023027"/>
    </source>
</evidence>
<dbReference type="InterPro" id="IPR036291">
    <property type="entry name" value="NAD(P)-bd_dom_sf"/>
</dbReference>
<evidence type="ECO:0000313" key="13">
    <source>
        <dbReference type="Proteomes" id="UP000287171"/>
    </source>
</evidence>
<dbReference type="RefSeq" id="WP_126625300.1">
    <property type="nucleotide sequence ID" value="NZ_BIFT01000001.1"/>
</dbReference>
<protein>
    <submittedName>
        <fullName evidence="12">6-phospho-beta-glucosidase</fullName>
    </submittedName>
</protein>
<evidence type="ECO:0000256" key="3">
    <source>
        <dbReference type="ARBA" id="ARBA00022801"/>
    </source>
</evidence>
<organism evidence="12 13">
    <name type="scientific">Dictyobacter alpinus</name>
    <dbReference type="NCBI Taxonomy" id="2014873"/>
    <lineage>
        <taxon>Bacteria</taxon>
        <taxon>Bacillati</taxon>
        <taxon>Chloroflexota</taxon>
        <taxon>Ktedonobacteria</taxon>
        <taxon>Ktedonobacterales</taxon>
        <taxon>Dictyobacteraceae</taxon>
        <taxon>Dictyobacter</taxon>
    </lineage>
</organism>
<gene>
    <name evidence="12" type="ORF">KDA_00900</name>
</gene>
<evidence type="ECO:0000256" key="6">
    <source>
        <dbReference type="ARBA" id="ARBA00023295"/>
    </source>
</evidence>
<sequence>MTSQANALKNPAHHSHRVKIAIIGGGSLHCATFMQSVIQQPEVLRGCQITLMDIDEESLDLIYTLGTKLFQQNGVEVELKKTTSQEEAIENANFVLTTFRTGGLQSRVIDEKLPLRHNLLGNDTIGAGGFFHALRNAPVIAGIAAEIEKLAPKAFLLNYTSPSNITTEAISHYSGIRVIGLQDNTFAKIATIAQYTGAQFEPPEHLHARKVGLSNANWTTAIWSEGEDVLAQVIQWCEKFIQHKPEMTVENYPYILLATLATRYNAIPSYYMHYYYFPEIVLEYQQKQSQTPTESLLAQLPRMIQSYKQEAQKKHPASIQLPEVPGELGPDDFALSIIRSILNDTGEEWVLNVPNKGSLNFLADDRVVELPCRVDARGATPLTQEDGGLSIDQKGLIAALAEYEGAAARVALWGNRQEAIKALAANPLVWSYSKAEKIYDELAHAHKKFLPQRLFK</sequence>
<evidence type="ECO:0000256" key="7">
    <source>
        <dbReference type="PIRSR" id="PIRSR601088-1"/>
    </source>
</evidence>
<comment type="similarity">
    <text evidence="1 10">Belongs to the glycosyl hydrolase 4 family.</text>
</comment>
<accession>A0A402AZS4</accession>
<proteinExistence type="inferred from homology"/>
<keyword evidence="3 10" id="KW-0378">Hydrolase</keyword>
<dbReference type="GO" id="GO:0005975">
    <property type="term" value="P:carbohydrate metabolic process"/>
    <property type="evidence" value="ECO:0007669"/>
    <property type="project" value="InterPro"/>
</dbReference>
<dbReference type="SUPFAM" id="SSF56327">
    <property type="entry name" value="LDH C-terminal domain-like"/>
    <property type="match status" value="1"/>
</dbReference>
<keyword evidence="5" id="KW-0464">Manganese</keyword>
<feature type="domain" description="Glycosyl hydrolase family 4 C-terminal" evidence="11">
    <location>
        <begin position="217"/>
        <end position="429"/>
    </location>
</feature>
<dbReference type="AlphaFoldDB" id="A0A402AZS4"/>
<keyword evidence="4 10" id="KW-0520">NAD</keyword>
<dbReference type="GO" id="GO:0016616">
    <property type="term" value="F:oxidoreductase activity, acting on the CH-OH group of donors, NAD or NADP as acceptor"/>
    <property type="evidence" value="ECO:0007669"/>
    <property type="project" value="InterPro"/>
</dbReference>
<dbReference type="PANTHER" id="PTHR32092">
    <property type="entry name" value="6-PHOSPHO-BETA-GLUCOSIDASE-RELATED"/>
    <property type="match status" value="1"/>
</dbReference>
<evidence type="ECO:0000259" key="11">
    <source>
        <dbReference type="Pfam" id="PF11975"/>
    </source>
</evidence>
<keyword evidence="13" id="KW-1185">Reference proteome</keyword>
<dbReference type="PANTHER" id="PTHR32092:SF5">
    <property type="entry name" value="6-PHOSPHO-BETA-GLUCOSIDASE"/>
    <property type="match status" value="1"/>
</dbReference>
<feature type="binding site" evidence="8">
    <location>
        <position position="107"/>
    </location>
    <ligand>
        <name>substrate</name>
    </ligand>
</feature>
<reference evidence="13" key="1">
    <citation type="submission" date="2018-12" db="EMBL/GenBank/DDBJ databases">
        <title>Tengunoibacter tsumagoiensis gen. nov., sp. nov., Dictyobacter kobayashii sp. nov., D. alpinus sp. nov., and D. joshuensis sp. nov. and description of Dictyobacteraceae fam. nov. within the order Ktedonobacterales isolated from Tengu-no-mugimeshi.</title>
        <authorList>
            <person name="Wang C.M."/>
            <person name="Zheng Y."/>
            <person name="Sakai Y."/>
            <person name="Toyoda A."/>
            <person name="Minakuchi Y."/>
            <person name="Abe K."/>
            <person name="Yokota A."/>
            <person name="Yabe S."/>
        </authorList>
    </citation>
    <scope>NUCLEOTIDE SEQUENCE [LARGE SCALE GENOMIC DNA]</scope>
    <source>
        <strain evidence="13">Uno16</strain>
    </source>
</reference>
<evidence type="ECO:0000256" key="9">
    <source>
        <dbReference type="PIRSR" id="PIRSR601088-4"/>
    </source>
</evidence>
<comment type="caution">
    <text evidence="12">The sequence shown here is derived from an EMBL/GenBank/DDBJ whole genome shotgun (WGS) entry which is preliminary data.</text>
</comment>
<dbReference type="InterPro" id="IPR015955">
    <property type="entry name" value="Lactate_DH/Glyco_Ohase_4_C"/>
</dbReference>
<evidence type="ECO:0000313" key="12">
    <source>
        <dbReference type="EMBL" id="GCE24606.1"/>
    </source>
</evidence>
<dbReference type="GO" id="GO:0046872">
    <property type="term" value="F:metal ion binding"/>
    <property type="evidence" value="ECO:0007669"/>
    <property type="project" value="UniProtKB-KW"/>
</dbReference>
<evidence type="ECO:0000256" key="1">
    <source>
        <dbReference type="ARBA" id="ARBA00010141"/>
    </source>
</evidence>
<dbReference type="PRINTS" id="PR00732">
    <property type="entry name" value="GLHYDRLASE4"/>
</dbReference>
<dbReference type="Gene3D" id="3.40.50.720">
    <property type="entry name" value="NAD(P)-binding Rossmann-like Domain"/>
    <property type="match status" value="1"/>
</dbReference>
<evidence type="ECO:0000256" key="10">
    <source>
        <dbReference type="RuleBase" id="RU361152"/>
    </source>
</evidence>
<evidence type="ECO:0000256" key="8">
    <source>
        <dbReference type="PIRSR" id="PIRSR601088-2"/>
    </source>
</evidence>
<feature type="active site" description="Proton acceptor" evidence="7">
    <location>
        <position position="271"/>
    </location>
</feature>
<evidence type="ECO:0000256" key="5">
    <source>
        <dbReference type="ARBA" id="ARBA00023211"/>
    </source>
</evidence>
<dbReference type="EMBL" id="BIFT01000001">
    <property type="protein sequence ID" value="GCE24606.1"/>
    <property type="molecule type" value="Genomic_DNA"/>
</dbReference>
<dbReference type="InterPro" id="IPR001088">
    <property type="entry name" value="Glyco_hydro_4"/>
</dbReference>
<dbReference type="InterPro" id="IPR022616">
    <property type="entry name" value="Glyco_hydro_4_C"/>
</dbReference>
<dbReference type="Pfam" id="PF02056">
    <property type="entry name" value="Glyco_hydro_4"/>
    <property type="match status" value="1"/>
</dbReference>
<dbReference type="Pfam" id="PF11975">
    <property type="entry name" value="Glyco_hydro_4C"/>
    <property type="match status" value="1"/>
</dbReference>
<name>A0A402AZS4_9CHLR</name>
<feature type="site" description="Increases basicity of active site Tyr" evidence="9">
    <location>
        <position position="123"/>
    </location>
</feature>
<comment type="cofactor">
    <cofactor evidence="10">
        <name>NAD(+)</name>
        <dbReference type="ChEBI" id="CHEBI:57540"/>
    </cofactor>
    <text evidence="10">Binds 1 NAD(+) per subunit.</text>
</comment>
<dbReference type="Gene3D" id="3.90.110.10">
    <property type="entry name" value="Lactate dehydrogenase/glycoside hydrolase, family 4, C-terminal"/>
    <property type="match status" value="1"/>
</dbReference>
<dbReference type="Proteomes" id="UP000287171">
    <property type="component" value="Unassembled WGS sequence"/>
</dbReference>
<keyword evidence="6 10" id="KW-0326">Glycosidase</keyword>
<dbReference type="OrthoDB" id="9808275at2"/>
<dbReference type="SUPFAM" id="SSF51735">
    <property type="entry name" value="NAD(P)-binding Rossmann-fold domains"/>
    <property type="match status" value="1"/>
</dbReference>
<feature type="active site" description="Proton donor" evidence="7">
    <location>
        <position position="183"/>
    </location>
</feature>